<accession>F0ZJX7</accession>
<dbReference type="InterPro" id="IPR000907">
    <property type="entry name" value="LipOase"/>
</dbReference>
<evidence type="ECO:0000256" key="1">
    <source>
        <dbReference type="ARBA" id="ARBA00022723"/>
    </source>
</evidence>
<dbReference type="PRINTS" id="PR00087">
    <property type="entry name" value="LIPOXYGENASE"/>
</dbReference>
<keyword evidence="2" id="KW-0223">Dioxygenase</keyword>
<dbReference type="PROSITE" id="PS00081">
    <property type="entry name" value="LIPOXYGENASE_2"/>
    <property type="match status" value="1"/>
</dbReference>
<dbReference type="OMA" id="RYSFIKT"/>
<dbReference type="GO" id="GO:0034440">
    <property type="term" value="P:lipid oxidation"/>
    <property type="evidence" value="ECO:0000318"/>
    <property type="project" value="GO_Central"/>
</dbReference>
<dbReference type="GeneID" id="10500824"/>
<dbReference type="InterPro" id="IPR013819">
    <property type="entry name" value="LipOase_C"/>
</dbReference>
<dbReference type="PROSITE" id="PS51393">
    <property type="entry name" value="LIPOXYGENASE_3"/>
    <property type="match status" value="1"/>
</dbReference>
<gene>
    <name evidence="5" type="ORF">DICPUDRAFT_32915</name>
</gene>
<protein>
    <recommendedName>
        <fullName evidence="4">Lipoxygenase domain-containing protein</fullName>
    </recommendedName>
</protein>
<dbReference type="Proteomes" id="UP000001064">
    <property type="component" value="Unassembled WGS sequence"/>
</dbReference>
<organism evidence="5 6">
    <name type="scientific">Dictyostelium purpureum</name>
    <name type="common">Slime mold</name>
    <dbReference type="NCBI Taxonomy" id="5786"/>
    <lineage>
        <taxon>Eukaryota</taxon>
        <taxon>Amoebozoa</taxon>
        <taxon>Evosea</taxon>
        <taxon>Eumycetozoa</taxon>
        <taxon>Dictyostelia</taxon>
        <taxon>Dictyosteliales</taxon>
        <taxon>Dictyosteliaceae</taxon>
        <taxon>Dictyostelium</taxon>
    </lineage>
</organism>
<dbReference type="OrthoDB" id="407298at2759"/>
<dbReference type="STRING" id="5786.F0ZJX7"/>
<keyword evidence="3" id="KW-0560">Oxidoreductase</keyword>
<dbReference type="InterPro" id="IPR036226">
    <property type="entry name" value="LipOase_C_sf"/>
</dbReference>
<keyword evidence="6" id="KW-1185">Reference proteome</keyword>
<evidence type="ECO:0000256" key="3">
    <source>
        <dbReference type="ARBA" id="ARBA00023002"/>
    </source>
</evidence>
<reference evidence="6" key="1">
    <citation type="journal article" date="2011" name="Genome Biol.">
        <title>Comparative genomics of the social amoebae Dictyostelium discoideum and Dictyostelium purpureum.</title>
        <authorList>
            <consortium name="US DOE Joint Genome Institute (JGI-PGF)"/>
            <person name="Sucgang R."/>
            <person name="Kuo A."/>
            <person name="Tian X."/>
            <person name="Salerno W."/>
            <person name="Parikh A."/>
            <person name="Feasley C.L."/>
            <person name="Dalin E."/>
            <person name="Tu H."/>
            <person name="Huang E."/>
            <person name="Barry K."/>
            <person name="Lindquist E."/>
            <person name="Shapiro H."/>
            <person name="Bruce D."/>
            <person name="Schmutz J."/>
            <person name="Salamov A."/>
            <person name="Fey P."/>
            <person name="Gaudet P."/>
            <person name="Anjard C."/>
            <person name="Babu M.M."/>
            <person name="Basu S."/>
            <person name="Bushmanova Y."/>
            <person name="van der Wel H."/>
            <person name="Katoh-Kurasawa M."/>
            <person name="Dinh C."/>
            <person name="Coutinho P.M."/>
            <person name="Saito T."/>
            <person name="Elias M."/>
            <person name="Schaap P."/>
            <person name="Kay R.R."/>
            <person name="Henrissat B."/>
            <person name="Eichinger L."/>
            <person name="Rivero F."/>
            <person name="Putnam N.H."/>
            <person name="West C.M."/>
            <person name="Loomis W.F."/>
            <person name="Chisholm R.L."/>
            <person name="Shaulsky G."/>
            <person name="Strassmann J.E."/>
            <person name="Queller D.C."/>
            <person name="Kuspa A."/>
            <person name="Grigoriev I.V."/>
        </authorList>
    </citation>
    <scope>NUCLEOTIDE SEQUENCE [LARGE SCALE GENOMIC DNA]</scope>
    <source>
        <strain evidence="6">QSDP1</strain>
    </source>
</reference>
<dbReference type="AlphaFoldDB" id="F0ZJX7"/>
<dbReference type="Pfam" id="PF00305">
    <property type="entry name" value="Lipoxygenase"/>
    <property type="match status" value="1"/>
</dbReference>
<dbReference type="VEuPathDB" id="AmoebaDB:DICPUDRAFT_32915"/>
<dbReference type="SUPFAM" id="SSF48484">
    <property type="entry name" value="Lipoxigenase"/>
    <property type="match status" value="1"/>
</dbReference>
<sequence>MASNFLLDGASTFDPFSIEFPINRFNDNPAFFIPPIKYTICLPQKDHYIVERQLNLEQKQYVYNFDHNVKVEGLKDPVPGLPPCFRLVAPTYDLPKHEKLEQTCLMPHGISLLFTDFQSKINNFIVGNKPDYLRSVSEYLKMIVLPDPPKIIARQTTESLNQFEWLNDEEFGRQRVQGLNAGQLVKLNQDKVDKLNISHKLQLEKMRPTFNMILKEKLNFDFESALSNGYLYMVDYEIFDTADYIEAAKKKGRYVCSPLALFYFNTNDEKLYPLCIKILQNDENSPVFTPASYPPASWVFAKLWFQSADGQHMEFITHLYECHLLGEVFAIATHRQLSTSHPIFQLLHPHFNLLLDINLRARRNLLSKDGPIESLLGGGSIAALKLIAKHHKEYLWRENTFIARLKKNDLYNDDKMNKYYYREDGIFIHKNLYKFVYNVLSKFYTSDIEIERDFELHAWIEDISSDWGGTLKGVVEGDKIKKLEEIVQLVSDIIFRVTVEHSIGNHGQWDMYGFTPNVPGALYMDPTKITEGIPTTFEMICNALPPKKETKDQIAITHLLANTDTGLPTFLNTEYIFESDMAVPNFKEITQKYKLEMEKLSKSIEARNNVVYMPYSYMNPSKVCASIYI</sequence>
<dbReference type="GO" id="GO:0046872">
    <property type="term" value="F:metal ion binding"/>
    <property type="evidence" value="ECO:0007669"/>
    <property type="project" value="UniProtKB-KW"/>
</dbReference>
<dbReference type="GO" id="GO:0016702">
    <property type="term" value="F:oxidoreductase activity, acting on single donors with incorporation of molecular oxygen, incorporation of two atoms of oxygen"/>
    <property type="evidence" value="ECO:0000318"/>
    <property type="project" value="GO_Central"/>
</dbReference>
<dbReference type="PANTHER" id="PTHR11771">
    <property type="entry name" value="LIPOXYGENASE"/>
    <property type="match status" value="1"/>
</dbReference>
<evidence type="ECO:0000313" key="5">
    <source>
        <dbReference type="EMBL" id="EGC35771.1"/>
    </source>
</evidence>
<dbReference type="KEGG" id="dpp:DICPUDRAFT_32915"/>
<dbReference type="Gene3D" id="1.20.245.10">
    <property type="entry name" value="Lipoxygenase-1, Domain 5"/>
    <property type="match status" value="1"/>
</dbReference>
<evidence type="ECO:0000256" key="2">
    <source>
        <dbReference type="ARBA" id="ARBA00022964"/>
    </source>
</evidence>
<dbReference type="eggNOG" id="ENOG502QQSP">
    <property type="taxonomic scope" value="Eukaryota"/>
</dbReference>
<evidence type="ECO:0000313" key="6">
    <source>
        <dbReference type="Proteomes" id="UP000001064"/>
    </source>
</evidence>
<name>F0ZJX7_DICPU</name>
<dbReference type="Gene3D" id="3.10.450.60">
    <property type="match status" value="1"/>
</dbReference>
<dbReference type="InterPro" id="IPR020834">
    <property type="entry name" value="LipOase_CS"/>
</dbReference>
<dbReference type="InParanoid" id="F0ZJX7"/>
<dbReference type="GO" id="GO:0007618">
    <property type="term" value="P:mating"/>
    <property type="evidence" value="ECO:0007669"/>
    <property type="project" value="EnsemblProtists"/>
</dbReference>
<feature type="domain" description="Lipoxygenase" evidence="4">
    <location>
        <begin position="31"/>
        <end position="629"/>
    </location>
</feature>
<dbReference type="RefSeq" id="XP_003287723.1">
    <property type="nucleotide sequence ID" value="XM_003287675.1"/>
</dbReference>
<dbReference type="EMBL" id="GL871048">
    <property type="protein sequence ID" value="EGC35771.1"/>
    <property type="molecule type" value="Genomic_DNA"/>
</dbReference>
<proteinExistence type="predicted"/>
<keyword evidence="1" id="KW-0479">Metal-binding</keyword>
<evidence type="ECO:0000259" key="4">
    <source>
        <dbReference type="PROSITE" id="PS51393"/>
    </source>
</evidence>